<keyword evidence="3" id="KW-0963">Cytoplasm</keyword>
<protein>
    <recommendedName>
        <fullName evidence="7">Cystatin-B</fullName>
    </recommendedName>
    <alternativeName>
        <fullName evidence="8">Stefin-B</fullName>
    </alternativeName>
</protein>
<dbReference type="AlphaFoldDB" id="A0A4W5RHN0"/>
<dbReference type="CDD" id="cd00042">
    <property type="entry name" value="CY"/>
    <property type="match status" value="1"/>
</dbReference>
<dbReference type="GO" id="GO:0005829">
    <property type="term" value="C:cytosol"/>
    <property type="evidence" value="ECO:0007669"/>
    <property type="project" value="TreeGrafter"/>
</dbReference>
<dbReference type="GO" id="GO:0071220">
    <property type="term" value="P:cellular response to bacterial lipoprotein"/>
    <property type="evidence" value="ECO:0007669"/>
    <property type="project" value="UniProtKB-ARBA"/>
</dbReference>
<dbReference type="SMART" id="SM00043">
    <property type="entry name" value="CY"/>
    <property type="match status" value="1"/>
</dbReference>
<comment type="subcellular location">
    <subcellularLocation>
        <location evidence="1">Cytoplasm</location>
    </subcellularLocation>
</comment>
<dbReference type="InterPro" id="IPR018073">
    <property type="entry name" value="Prot_inh_cystat_CS"/>
</dbReference>
<evidence type="ECO:0000256" key="3">
    <source>
        <dbReference type="ARBA" id="ARBA00022490"/>
    </source>
</evidence>
<evidence type="ECO:0000256" key="5">
    <source>
        <dbReference type="ARBA" id="ARBA00022704"/>
    </source>
</evidence>
<name>A0A4W5RHN0_9TELE</name>
<dbReference type="STRING" id="62062.ENSHHUP00000085468"/>
<comment type="similarity">
    <text evidence="2">Belongs to the cystatin family.</text>
</comment>
<organism evidence="10 11">
    <name type="scientific">Hucho hucho</name>
    <name type="common">huchen</name>
    <dbReference type="NCBI Taxonomy" id="62062"/>
    <lineage>
        <taxon>Eukaryota</taxon>
        <taxon>Metazoa</taxon>
        <taxon>Chordata</taxon>
        <taxon>Craniata</taxon>
        <taxon>Vertebrata</taxon>
        <taxon>Euteleostomi</taxon>
        <taxon>Actinopterygii</taxon>
        <taxon>Neopterygii</taxon>
        <taxon>Teleostei</taxon>
        <taxon>Protacanthopterygii</taxon>
        <taxon>Salmoniformes</taxon>
        <taxon>Salmonidae</taxon>
        <taxon>Salmoninae</taxon>
        <taxon>Hucho</taxon>
    </lineage>
</organism>
<evidence type="ECO:0000256" key="6">
    <source>
        <dbReference type="ARBA" id="ARBA00022859"/>
    </source>
</evidence>
<proteinExistence type="inferred from homology"/>
<dbReference type="FunFam" id="3.10.450.10:FF:000001">
    <property type="entry name" value="Cystatin-A"/>
    <property type="match status" value="1"/>
</dbReference>
<evidence type="ECO:0000256" key="2">
    <source>
        <dbReference type="ARBA" id="ARBA00009403"/>
    </source>
</evidence>
<keyword evidence="6" id="KW-0391">Immunity</keyword>
<accession>A0A4W5RHN0</accession>
<dbReference type="SUPFAM" id="SSF54403">
    <property type="entry name" value="Cystatin/monellin"/>
    <property type="match status" value="1"/>
</dbReference>
<dbReference type="GO" id="GO:0004869">
    <property type="term" value="F:cysteine-type endopeptidase inhibitor activity"/>
    <property type="evidence" value="ECO:0007669"/>
    <property type="project" value="UniProtKB-KW"/>
</dbReference>
<dbReference type="GeneTree" id="ENSGT00940000154826"/>
<dbReference type="InterPro" id="IPR001713">
    <property type="entry name" value="Prot_inh_stefin"/>
</dbReference>
<reference evidence="10" key="2">
    <citation type="submission" date="2025-08" db="UniProtKB">
        <authorList>
            <consortium name="Ensembl"/>
        </authorList>
    </citation>
    <scope>IDENTIFICATION</scope>
</reference>
<dbReference type="InterPro" id="IPR046350">
    <property type="entry name" value="Cystatin_sf"/>
</dbReference>
<evidence type="ECO:0000313" key="10">
    <source>
        <dbReference type="Ensembl" id="ENSHHUP00000085468.1"/>
    </source>
</evidence>
<dbReference type="GO" id="GO:0002376">
    <property type="term" value="P:immune system process"/>
    <property type="evidence" value="ECO:0007669"/>
    <property type="project" value="UniProtKB-KW"/>
</dbReference>
<evidence type="ECO:0000256" key="7">
    <source>
        <dbReference type="ARBA" id="ARBA00040677"/>
    </source>
</evidence>
<dbReference type="PANTHER" id="PTHR11414:SF21">
    <property type="entry name" value="CYSTATIN 14A, TANDEM DUPLICATE 1-RELATED"/>
    <property type="match status" value="1"/>
</dbReference>
<keyword evidence="4" id="KW-0646">Protease inhibitor</keyword>
<keyword evidence="5" id="KW-0789">Thiol protease inhibitor</keyword>
<evidence type="ECO:0000256" key="1">
    <source>
        <dbReference type="ARBA" id="ARBA00004496"/>
    </source>
</evidence>
<evidence type="ECO:0000256" key="4">
    <source>
        <dbReference type="ARBA" id="ARBA00022690"/>
    </source>
</evidence>
<sequence length="129" mass="14596">MLQYVTFWATRPNPHKIFRDGVRSVSLTVMMPLCGGTTGPKDATEEVQNICDEMKPHVEQKTGRNFDVFTAKIYKTQLVAGTNFFIKVHVGGEDHVHLRVYKMLPQAGSKLELTSLQEAKAHSDPIEYF</sequence>
<dbReference type="Gene3D" id="3.10.450.10">
    <property type="match status" value="1"/>
</dbReference>
<dbReference type="PROSITE" id="PS00287">
    <property type="entry name" value="CYSTATIN"/>
    <property type="match status" value="1"/>
</dbReference>
<feature type="domain" description="Cystatin" evidence="9">
    <location>
        <begin position="32"/>
        <end position="122"/>
    </location>
</feature>
<dbReference type="PRINTS" id="PR00295">
    <property type="entry name" value="STEFINA"/>
</dbReference>
<dbReference type="Proteomes" id="UP000314982">
    <property type="component" value="Unassembled WGS sequence"/>
</dbReference>
<keyword evidence="11" id="KW-1185">Reference proteome</keyword>
<dbReference type="InterPro" id="IPR000010">
    <property type="entry name" value="Cystatin_dom"/>
</dbReference>
<evidence type="ECO:0000259" key="9">
    <source>
        <dbReference type="SMART" id="SM00043"/>
    </source>
</evidence>
<dbReference type="Pfam" id="PF00031">
    <property type="entry name" value="Cystatin"/>
    <property type="match status" value="1"/>
</dbReference>
<reference evidence="10" key="3">
    <citation type="submission" date="2025-09" db="UniProtKB">
        <authorList>
            <consortium name="Ensembl"/>
        </authorList>
    </citation>
    <scope>IDENTIFICATION</scope>
</reference>
<reference evidence="11" key="1">
    <citation type="submission" date="2018-06" db="EMBL/GenBank/DDBJ databases">
        <title>Genome assembly of Danube salmon.</title>
        <authorList>
            <person name="Macqueen D.J."/>
            <person name="Gundappa M.K."/>
        </authorList>
    </citation>
    <scope>NUCLEOTIDE SEQUENCE [LARGE SCALE GENOMIC DNA]</scope>
</reference>
<dbReference type="Ensembl" id="ENSHHUT00000088140.1">
    <property type="protein sequence ID" value="ENSHHUP00000085468.1"/>
    <property type="gene ID" value="ENSHHUG00000049499.1"/>
</dbReference>
<evidence type="ECO:0000313" key="11">
    <source>
        <dbReference type="Proteomes" id="UP000314982"/>
    </source>
</evidence>
<evidence type="ECO:0000256" key="8">
    <source>
        <dbReference type="ARBA" id="ARBA00041437"/>
    </source>
</evidence>
<dbReference type="PANTHER" id="PTHR11414">
    <property type="entry name" value="CYSTATIN FAMILY MEMBER"/>
    <property type="match status" value="1"/>
</dbReference>